<dbReference type="RefSeq" id="WP_098823907.1">
    <property type="nucleotide sequence ID" value="NZ_BCMJ01000002.1"/>
</dbReference>
<dbReference type="PROSITE" id="PS51352">
    <property type="entry name" value="THIOREDOXIN_2"/>
    <property type="match status" value="1"/>
</dbReference>
<feature type="active site" description="Nucleophile" evidence="9">
    <location>
        <position position="32"/>
    </location>
</feature>
<dbReference type="Proteomes" id="UP000223370">
    <property type="component" value="Unassembled WGS sequence"/>
</dbReference>
<dbReference type="FunFam" id="3.40.30.10:FF:000001">
    <property type="entry name" value="Thioredoxin"/>
    <property type="match status" value="1"/>
</dbReference>
<dbReference type="InterPro" id="IPR036249">
    <property type="entry name" value="Thioredoxin-like_sf"/>
</dbReference>
<evidence type="ECO:0000256" key="3">
    <source>
        <dbReference type="ARBA" id="ARBA00022448"/>
    </source>
</evidence>
<accession>A0A1Z5H5E9</accession>
<evidence type="ECO:0000256" key="7">
    <source>
        <dbReference type="NCBIfam" id="TIGR01068"/>
    </source>
</evidence>
<keyword evidence="6 10" id="KW-0676">Redox-active center</keyword>
<dbReference type="PANTHER" id="PTHR45663:SF11">
    <property type="entry name" value="GEO12009P1"/>
    <property type="match status" value="1"/>
</dbReference>
<evidence type="ECO:0000256" key="9">
    <source>
        <dbReference type="PIRSR" id="PIRSR000077-1"/>
    </source>
</evidence>
<reference evidence="12 13" key="1">
    <citation type="submission" date="2015-11" db="EMBL/GenBank/DDBJ databases">
        <title>Draft genome sequences of new species of the genus Lactobacillus isolated from orchardgrass silage.</title>
        <authorList>
            <person name="Tohno M."/>
            <person name="Tanizawa Y."/>
            <person name="Arita M."/>
        </authorList>
    </citation>
    <scope>NUCLEOTIDE SEQUENCE [LARGE SCALE GENOMIC DNA]</scope>
    <source>
        <strain evidence="12 13">IWT5</strain>
    </source>
</reference>
<dbReference type="Gene3D" id="3.40.30.10">
    <property type="entry name" value="Glutaredoxin"/>
    <property type="match status" value="1"/>
</dbReference>
<name>A0A1Z5H5E9_9LACO</name>
<dbReference type="SUPFAM" id="SSF52833">
    <property type="entry name" value="Thioredoxin-like"/>
    <property type="match status" value="1"/>
</dbReference>
<dbReference type="GO" id="GO:0015035">
    <property type="term" value="F:protein-disulfide reductase activity"/>
    <property type="evidence" value="ECO:0007669"/>
    <property type="project" value="UniProtKB-UniRule"/>
</dbReference>
<dbReference type="OrthoDB" id="9790390at2"/>
<evidence type="ECO:0000259" key="11">
    <source>
        <dbReference type="PROSITE" id="PS51352"/>
    </source>
</evidence>
<dbReference type="GO" id="GO:0045454">
    <property type="term" value="P:cell redox homeostasis"/>
    <property type="evidence" value="ECO:0007669"/>
    <property type="project" value="TreeGrafter"/>
</dbReference>
<dbReference type="InterPro" id="IPR013766">
    <property type="entry name" value="Thioredoxin_domain"/>
</dbReference>
<feature type="disulfide bond" description="Redox-active" evidence="10">
    <location>
        <begin position="29"/>
        <end position="32"/>
    </location>
</feature>
<feature type="site" description="Contributes to redox potential value" evidence="9">
    <location>
        <position position="30"/>
    </location>
</feature>
<feature type="domain" description="Thioredoxin" evidence="11">
    <location>
        <begin position="1"/>
        <end position="105"/>
    </location>
</feature>
<evidence type="ECO:0000256" key="6">
    <source>
        <dbReference type="ARBA" id="ARBA00023284"/>
    </source>
</evidence>
<feature type="active site" description="Nucleophile" evidence="9">
    <location>
        <position position="29"/>
    </location>
</feature>
<dbReference type="AlphaFoldDB" id="A0A1Z5H5E9"/>
<evidence type="ECO:0000313" key="13">
    <source>
        <dbReference type="Proteomes" id="UP000223370"/>
    </source>
</evidence>
<dbReference type="Pfam" id="PF00085">
    <property type="entry name" value="Thioredoxin"/>
    <property type="match status" value="1"/>
</dbReference>
<evidence type="ECO:0000256" key="2">
    <source>
        <dbReference type="ARBA" id="ARBA00020570"/>
    </source>
</evidence>
<keyword evidence="5 10" id="KW-1015">Disulfide bond</keyword>
<keyword evidence="13" id="KW-1185">Reference proteome</keyword>
<dbReference type="EMBL" id="BCMJ01000002">
    <property type="protein sequence ID" value="GAT18401.1"/>
    <property type="molecule type" value="Genomic_DNA"/>
</dbReference>
<comment type="caution">
    <text evidence="12">The sequence shown here is derived from an EMBL/GenBank/DDBJ whole genome shotgun (WGS) entry which is preliminary data.</text>
</comment>
<dbReference type="GO" id="GO:0016853">
    <property type="term" value="F:isomerase activity"/>
    <property type="evidence" value="ECO:0007669"/>
    <property type="project" value="UniProtKB-KW"/>
</dbReference>
<dbReference type="GO" id="GO:0005829">
    <property type="term" value="C:cytosol"/>
    <property type="evidence" value="ECO:0007669"/>
    <property type="project" value="TreeGrafter"/>
</dbReference>
<proteinExistence type="inferred from homology"/>
<evidence type="ECO:0000256" key="1">
    <source>
        <dbReference type="ARBA" id="ARBA00008987"/>
    </source>
</evidence>
<evidence type="ECO:0000256" key="5">
    <source>
        <dbReference type="ARBA" id="ARBA00023157"/>
    </source>
</evidence>
<evidence type="ECO:0000256" key="10">
    <source>
        <dbReference type="PIRSR" id="PIRSR000077-4"/>
    </source>
</evidence>
<keyword evidence="12" id="KW-0413">Isomerase</keyword>
<comment type="similarity">
    <text evidence="1 8">Belongs to the thioredoxin family.</text>
</comment>
<sequence length="105" mass="11754">MSVKPINDQNFNQETDSGTVVIDFNATWCPPCKMMNPIVEKMADELGDKVAFKSLDVDENQQTAAQMQVQGIPTFIVKKDGQIVDRIVGFTPEPAFKSRLSQYID</sequence>
<dbReference type="PANTHER" id="PTHR45663">
    <property type="entry name" value="GEO12009P1"/>
    <property type="match status" value="1"/>
</dbReference>
<evidence type="ECO:0000313" key="12">
    <source>
        <dbReference type="EMBL" id="GAT18401.1"/>
    </source>
</evidence>
<keyword evidence="4" id="KW-0249">Electron transport</keyword>
<evidence type="ECO:0000256" key="4">
    <source>
        <dbReference type="ARBA" id="ARBA00022982"/>
    </source>
</evidence>
<feature type="site" description="Contributes to redox potential value" evidence="9">
    <location>
        <position position="31"/>
    </location>
</feature>
<feature type="site" description="Deprotonates C-terminal active site Cys" evidence="9">
    <location>
        <position position="23"/>
    </location>
</feature>
<dbReference type="InterPro" id="IPR005746">
    <property type="entry name" value="Thioredoxin"/>
</dbReference>
<organism evidence="12 13">
    <name type="scientific">Secundilactobacillus silagincola</name>
    <dbReference type="NCBI Taxonomy" id="1714681"/>
    <lineage>
        <taxon>Bacteria</taxon>
        <taxon>Bacillati</taxon>
        <taxon>Bacillota</taxon>
        <taxon>Bacilli</taxon>
        <taxon>Lactobacillales</taxon>
        <taxon>Lactobacillaceae</taxon>
        <taxon>Secundilactobacillus</taxon>
    </lineage>
</organism>
<dbReference type="PRINTS" id="PR00421">
    <property type="entry name" value="THIOREDOXIN"/>
</dbReference>
<gene>
    <name evidence="12" type="primary">trxA_2</name>
    <name evidence="12" type="ORF">IWT5_00675</name>
</gene>
<dbReference type="PIRSF" id="PIRSF000077">
    <property type="entry name" value="Thioredoxin"/>
    <property type="match status" value="1"/>
</dbReference>
<dbReference type="NCBIfam" id="TIGR01068">
    <property type="entry name" value="thioredoxin"/>
    <property type="match status" value="1"/>
</dbReference>
<keyword evidence="3" id="KW-0813">Transport</keyword>
<evidence type="ECO:0000256" key="8">
    <source>
        <dbReference type="PIRNR" id="PIRNR000077"/>
    </source>
</evidence>
<protein>
    <recommendedName>
        <fullName evidence="2 7">Thioredoxin</fullName>
    </recommendedName>
</protein>
<dbReference type="CDD" id="cd02947">
    <property type="entry name" value="TRX_family"/>
    <property type="match status" value="1"/>
</dbReference>